<protein>
    <submittedName>
        <fullName evidence="1">Uncharacterized protein</fullName>
    </submittedName>
</protein>
<keyword evidence="2" id="KW-1185">Reference proteome</keyword>
<comment type="caution">
    <text evidence="1">The sequence shown here is derived from an EMBL/GenBank/DDBJ whole genome shotgun (WGS) entry which is preliminary data.</text>
</comment>
<name>A0ABT9KHL5_9ACTN</name>
<accession>A0ABT9KHL5</accession>
<dbReference type="Proteomes" id="UP001234880">
    <property type="component" value="Unassembled WGS sequence"/>
</dbReference>
<dbReference type="EMBL" id="JAURUE010000001">
    <property type="protein sequence ID" value="MDP9607913.1"/>
    <property type="molecule type" value="Genomic_DNA"/>
</dbReference>
<evidence type="ECO:0000313" key="1">
    <source>
        <dbReference type="EMBL" id="MDP9607913.1"/>
    </source>
</evidence>
<sequence length="55" mass="5847">MAKRFENAAVVLGPVGGRSAACDDLPLFQPQLSFRCRMMRLVAVAGAGVRPKGET</sequence>
<reference evidence="1 2" key="1">
    <citation type="submission" date="2023-07" db="EMBL/GenBank/DDBJ databases">
        <title>Sequencing the genomes of 1000 actinobacteria strains.</title>
        <authorList>
            <person name="Klenk H.-P."/>
        </authorList>
    </citation>
    <scope>NUCLEOTIDE SEQUENCE [LARGE SCALE GENOMIC DNA]</scope>
    <source>
        <strain evidence="1 2">DSM 41600</strain>
    </source>
</reference>
<gene>
    <name evidence="1" type="ORF">JOF35_000190</name>
</gene>
<evidence type="ECO:0000313" key="2">
    <source>
        <dbReference type="Proteomes" id="UP001234880"/>
    </source>
</evidence>
<proteinExistence type="predicted"/>
<organism evidence="1 2">
    <name type="scientific">Streptomyces demainii</name>
    <dbReference type="NCBI Taxonomy" id="588122"/>
    <lineage>
        <taxon>Bacteria</taxon>
        <taxon>Bacillati</taxon>
        <taxon>Actinomycetota</taxon>
        <taxon>Actinomycetes</taxon>
        <taxon>Kitasatosporales</taxon>
        <taxon>Streptomycetaceae</taxon>
        <taxon>Streptomyces</taxon>
    </lineage>
</organism>